<keyword evidence="3" id="KW-1185">Reference proteome</keyword>
<dbReference type="SUPFAM" id="SSF54913">
    <property type="entry name" value="GlnB-like"/>
    <property type="match status" value="1"/>
</dbReference>
<dbReference type="EMBL" id="JAAAMJ010000003">
    <property type="protein sequence ID" value="NDV86445.1"/>
    <property type="molecule type" value="Genomic_DNA"/>
</dbReference>
<dbReference type="InterPro" id="IPR015867">
    <property type="entry name" value="N-reg_PII/ATP_PRibTrfase_C"/>
</dbReference>
<reference evidence="2 3" key="1">
    <citation type="submission" date="2020-01" db="EMBL/GenBank/DDBJ databases">
        <title>Genomes of bacteria type strains.</title>
        <authorList>
            <person name="Chen J."/>
            <person name="Zhu S."/>
            <person name="Chen J."/>
        </authorList>
    </citation>
    <scope>NUCLEOTIDE SEQUENCE [LARGE SCALE GENOMIC DNA]</scope>
    <source>
        <strain evidence="2 3">KCTC 52919</strain>
    </source>
</reference>
<evidence type="ECO:0000313" key="3">
    <source>
        <dbReference type="Proteomes" id="UP000476332"/>
    </source>
</evidence>
<organism evidence="2 3">
    <name type="scientific">Aurantimonas aggregata</name>
    <dbReference type="NCBI Taxonomy" id="2047720"/>
    <lineage>
        <taxon>Bacteria</taxon>
        <taxon>Pseudomonadati</taxon>
        <taxon>Pseudomonadota</taxon>
        <taxon>Alphaproteobacteria</taxon>
        <taxon>Hyphomicrobiales</taxon>
        <taxon>Aurantimonadaceae</taxon>
        <taxon>Aurantimonas</taxon>
    </lineage>
</organism>
<dbReference type="GO" id="GO:0005507">
    <property type="term" value="F:copper ion binding"/>
    <property type="evidence" value="ECO:0007669"/>
    <property type="project" value="TreeGrafter"/>
</dbReference>
<dbReference type="Gene3D" id="3.30.70.120">
    <property type="match status" value="1"/>
</dbReference>
<sequence length="109" mass="12413">MTAIVEIHVTCPTLEDARRLSHVLLDARLAACVNIGKEVDSRYLWQDEKQRHDEWPLTIKTLVSRFDDCCEAIRQNHPYDTPAILGFAVDHVDAATADWIAETVRPTKD</sequence>
<gene>
    <name evidence="2" type="ORF">GTW51_07000</name>
</gene>
<name>A0A6L9MF25_9HYPH</name>
<dbReference type="AlphaFoldDB" id="A0A6L9MF25"/>
<dbReference type="PANTHER" id="PTHR23419">
    <property type="entry name" value="DIVALENT CATION TOLERANCE CUTA-RELATED"/>
    <property type="match status" value="1"/>
</dbReference>
<dbReference type="PANTHER" id="PTHR23419:SF8">
    <property type="entry name" value="FI09726P"/>
    <property type="match status" value="1"/>
</dbReference>
<dbReference type="InterPro" id="IPR004323">
    <property type="entry name" value="Ion_tolerance_CutA"/>
</dbReference>
<proteinExistence type="inferred from homology"/>
<protein>
    <submittedName>
        <fullName evidence="2">Divalent cation tolerance protein CutA</fullName>
    </submittedName>
</protein>
<dbReference type="Proteomes" id="UP000476332">
    <property type="component" value="Unassembled WGS sequence"/>
</dbReference>
<comment type="caution">
    <text evidence="2">The sequence shown here is derived from an EMBL/GenBank/DDBJ whole genome shotgun (WGS) entry which is preliminary data.</text>
</comment>
<accession>A0A6L9MF25</accession>
<evidence type="ECO:0000313" key="2">
    <source>
        <dbReference type="EMBL" id="NDV86445.1"/>
    </source>
</evidence>
<dbReference type="Pfam" id="PF03091">
    <property type="entry name" value="CutA1"/>
    <property type="match status" value="1"/>
</dbReference>
<dbReference type="RefSeq" id="WP_163043184.1">
    <property type="nucleotide sequence ID" value="NZ_JAAAMJ010000003.1"/>
</dbReference>
<dbReference type="GO" id="GO:0010038">
    <property type="term" value="P:response to metal ion"/>
    <property type="evidence" value="ECO:0007669"/>
    <property type="project" value="InterPro"/>
</dbReference>
<dbReference type="InterPro" id="IPR011322">
    <property type="entry name" value="N-reg_PII-like_a/b"/>
</dbReference>
<comment type="similarity">
    <text evidence="1">Belongs to the CutA family.</text>
</comment>
<evidence type="ECO:0000256" key="1">
    <source>
        <dbReference type="ARBA" id="ARBA00010169"/>
    </source>
</evidence>